<organism evidence="2">
    <name type="scientific">Arundo donax</name>
    <name type="common">Giant reed</name>
    <name type="synonym">Donax arundinaceus</name>
    <dbReference type="NCBI Taxonomy" id="35708"/>
    <lineage>
        <taxon>Eukaryota</taxon>
        <taxon>Viridiplantae</taxon>
        <taxon>Streptophyta</taxon>
        <taxon>Embryophyta</taxon>
        <taxon>Tracheophyta</taxon>
        <taxon>Spermatophyta</taxon>
        <taxon>Magnoliopsida</taxon>
        <taxon>Liliopsida</taxon>
        <taxon>Poales</taxon>
        <taxon>Poaceae</taxon>
        <taxon>PACMAD clade</taxon>
        <taxon>Arundinoideae</taxon>
        <taxon>Arundineae</taxon>
        <taxon>Arundo</taxon>
    </lineage>
</organism>
<accession>A0A0A9DLW5</accession>
<proteinExistence type="predicted"/>
<feature type="chain" id="PRO_5002043709" description="Secreted protein" evidence="1">
    <location>
        <begin position="28"/>
        <end position="168"/>
    </location>
</feature>
<feature type="signal peptide" evidence="1">
    <location>
        <begin position="1"/>
        <end position="27"/>
    </location>
</feature>
<reference evidence="2" key="1">
    <citation type="submission" date="2014-09" db="EMBL/GenBank/DDBJ databases">
        <authorList>
            <person name="Magalhaes I.L.F."/>
            <person name="Oliveira U."/>
            <person name="Santos F.R."/>
            <person name="Vidigal T.H.D.A."/>
            <person name="Brescovit A.D."/>
            <person name="Santos A.J."/>
        </authorList>
    </citation>
    <scope>NUCLEOTIDE SEQUENCE</scope>
    <source>
        <tissue evidence="2">Shoot tissue taken approximately 20 cm above the soil surface</tissue>
    </source>
</reference>
<dbReference type="AlphaFoldDB" id="A0A0A9DLW5"/>
<protein>
    <recommendedName>
        <fullName evidence="3">Secreted protein</fullName>
    </recommendedName>
</protein>
<evidence type="ECO:0008006" key="3">
    <source>
        <dbReference type="Google" id="ProtNLM"/>
    </source>
</evidence>
<name>A0A0A9DLW5_ARUDO</name>
<reference evidence="2" key="2">
    <citation type="journal article" date="2015" name="Data Brief">
        <title>Shoot transcriptome of the giant reed, Arundo donax.</title>
        <authorList>
            <person name="Barrero R.A."/>
            <person name="Guerrero F.D."/>
            <person name="Moolhuijzen P."/>
            <person name="Goolsby J.A."/>
            <person name="Tidwell J."/>
            <person name="Bellgard S.E."/>
            <person name="Bellgard M.I."/>
        </authorList>
    </citation>
    <scope>NUCLEOTIDE SEQUENCE</scope>
    <source>
        <tissue evidence="2">Shoot tissue taken approximately 20 cm above the soil surface</tissue>
    </source>
</reference>
<sequence length="168" mass="17186">MPYIKVFSLKLFSGITLSAVATLACNAMAPGRVGTLSCSVLQTTLTANLILELVKSDSTSSIAISLLVSSSASTAATTSASLLSACNAIVSRVVTASCSRILLSTSTPNLMLILVTSDGASSIPIFLLVSSSVGFSIVSTTPSECRCASFSILLPFEADSRPTPLVSQ</sequence>
<keyword evidence="1" id="KW-0732">Signal</keyword>
<dbReference type="EMBL" id="GBRH01213123">
    <property type="protein sequence ID" value="JAD84772.1"/>
    <property type="molecule type" value="Transcribed_RNA"/>
</dbReference>
<evidence type="ECO:0000313" key="2">
    <source>
        <dbReference type="EMBL" id="JAD84772.1"/>
    </source>
</evidence>
<dbReference type="PROSITE" id="PS51257">
    <property type="entry name" value="PROKAR_LIPOPROTEIN"/>
    <property type="match status" value="1"/>
</dbReference>
<evidence type="ECO:0000256" key="1">
    <source>
        <dbReference type="SAM" id="SignalP"/>
    </source>
</evidence>